<dbReference type="PANTHER" id="PTHR11908">
    <property type="entry name" value="XANTHINE DEHYDROGENASE"/>
    <property type="match status" value="1"/>
</dbReference>
<dbReference type="AlphaFoldDB" id="A0A1I4BZT4"/>
<keyword evidence="6" id="KW-1185">Reference proteome</keyword>
<dbReference type="SMART" id="SM01008">
    <property type="entry name" value="Ald_Xan_dh_C"/>
    <property type="match status" value="1"/>
</dbReference>
<dbReference type="Proteomes" id="UP000199152">
    <property type="component" value="Unassembled WGS sequence"/>
</dbReference>
<dbReference type="Pfam" id="PF20256">
    <property type="entry name" value="MoCoBD_2"/>
    <property type="match status" value="1"/>
</dbReference>
<dbReference type="Gene3D" id="3.90.1170.50">
    <property type="entry name" value="Aldehyde oxidase/xanthine dehydrogenase, a/b hammerhead"/>
    <property type="match status" value="1"/>
</dbReference>
<dbReference type="InterPro" id="IPR008274">
    <property type="entry name" value="AldOxase/xan_DH_MoCoBD1"/>
</dbReference>
<keyword evidence="1" id="KW-0500">Molybdenum</keyword>
<dbReference type="InterPro" id="IPR046867">
    <property type="entry name" value="AldOxase/xan_DH_MoCoBD2"/>
</dbReference>
<dbReference type="InterPro" id="IPR000674">
    <property type="entry name" value="Ald_Oxase/Xan_DH_a/b"/>
</dbReference>
<dbReference type="PANTHER" id="PTHR11908:SF132">
    <property type="entry name" value="ALDEHYDE OXIDASE 1-RELATED"/>
    <property type="match status" value="1"/>
</dbReference>
<dbReference type="RefSeq" id="WP_091322462.1">
    <property type="nucleotide sequence ID" value="NZ_FOSW01000003.1"/>
</dbReference>
<dbReference type="InterPro" id="IPR016208">
    <property type="entry name" value="Ald_Oxase/xanthine_DH-like"/>
</dbReference>
<dbReference type="InterPro" id="IPR036856">
    <property type="entry name" value="Ald_Oxase/Xan_DH_a/b_sf"/>
</dbReference>
<gene>
    <name evidence="5" type="ORF">SAMN04488085_103263</name>
</gene>
<dbReference type="Pfam" id="PF02738">
    <property type="entry name" value="MoCoBD_1"/>
    <property type="match status" value="1"/>
</dbReference>
<dbReference type="GO" id="GO:0016491">
    <property type="term" value="F:oxidoreductase activity"/>
    <property type="evidence" value="ECO:0007669"/>
    <property type="project" value="UniProtKB-KW"/>
</dbReference>
<dbReference type="InterPro" id="IPR037165">
    <property type="entry name" value="AldOxase/xan_DH_Mopterin-bd_sf"/>
</dbReference>
<evidence type="ECO:0000313" key="6">
    <source>
        <dbReference type="Proteomes" id="UP000199152"/>
    </source>
</evidence>
<reference evidence="5 6" key="1">
    <citation type="submission" date="2016-10" db="EMBL/GenBank/DDBJ databases">
        <authorList>
            <person name="de Groot N.N."/>
        </authorList>
    </citation>
    <scope>NUCLEOTIDE SEQUENCE [LARGE SCALE GENOMIC DNA]</scope>
    <source>
        <strain evidence="5 6">DSM 45317</strain>
    </source>
</reference>
<evidence type="ECO:0000313" key="5">
    <source>
        <dbReference type="EMBL" id="SFK73900.1"/>
    </source>
</evidence>
<dbReference type="STRING" id="504800.SAMN04488085_103263"/>
<proteinExistence type="predicted"/>
<dbReference type="InParanoid" id="A0A1I4BZT4"/>
<evidence type="ECO:0000256" key="1">
    <source>
        <dbReference type="ARBA" id="ARBA00022505"/>
    </source>
</evidence>
<evidence type="ECO:0000256" key="3">
    <source>
        <dbReference type="SAM" id="MobiDB-lite"/>
    </source>
</evidence>
<dbReference type="SUPFAM" id="SSF56003">
    <property type="entry name" value="Molybdenum cofactor-binding domain"/>
    <property type="match status" value="1"/>
</dbReference>
<feature type="region of interest" description="Disordered" evidence="3">
    <location>
        <begin position="1"/>
        <end position="47"/>
    </location>
</feature>
<protein>
    <submittedName>
        <fullName evidence="5">Carbon-monoxide dehydrogenase large subunit</fullName>
    </submittedName>
</protein>
<accession>A0A1I4BZT4</accession>
<dbReference type="GO" id="GO:0005506">
    <property type="term" value="F:iron ion binding"/>
    <property type="evidence" value="ECO:0007669"/>
    <property type="project" value="InterPro"/>
</dbReference>
<dbReference type="SUPFAM" id="SSF54665">
    <property type="entry name" value="CO dehydrogenase molybdoprotein N-domain-like"/>
    <property type="match status" value="1"/>
</dbReference>
<sequence length="826" mass="87106">MTQSPPRPRPRDDGEATTPPPFAVTPEVDGDTAVDREPAPGRLHPLRRDGDLLLTGRAEFLDDIALPGLLHAAVLRSPHAHARVLRVDATAARQARGVRAVLAPEDADAQAAPLPAFFEPSIVGGKTSTFRILAGTKVTYVGEAVAAVAAETLADAEAALELIEVEYEVLPAVVDAEDALAPGAPLVFGEWGDNLLAVFPFAEGDAAAAVAAAPHRLSGELHTQRHHTAPMETRGYIASWDRAGRLTFWGSTQNPHPLRTNLSTVLGLPEDRIRVIATRLGGGFGHKFNGYAEEPLVCLLARAAGGPVKWVETRADALLVGAREFSHRFTVGYDDTGRILGIQDRVVGNIGALGSWGGWSMTFPAGMTFPGPYKVADYDIQSHAVVTNKAPWNGARGYGKETACLALERMVDLIAAERGLDPADVRRVNFIPEDEFPFWTAAKHLDSGNYAGALDKVLALSDYRGLRARQERARAGGRLFGIGLAFELTPEGGDFAGSFVRGYDTSTVRVYPSGAVTVLTGVTSPGTGNETSIAHLVASELGIPSEQVSVVQGDTDTCPYGFGNFTSRSLATGGAAAVLAAREIRDRMSGAAAALLDCAADDLRFADGNVTCVTVPTSSLSFAEVAETVYRRGLAAPGLDQPLLEVTRVDLPHNFHHVPDEQGRFSAYPSYPYSAHVAVVEVDAETGVVDLFEFHAVDDCGNVVSPRFVEGQLYGAISMGIGGALWEHQPYTTDGQPVATQFKHYLTPRAGDLPAIRLDSQHTPSPFTLLGTKGAGESGVGGGLAACVNAVNDALAPLGATAHHLPLNPPNVLAAIDAATNPGGAR</sequence>
<keyword evidence="2" id="KW-0560">Oxidoreductase</keyword>
<dbReference type="Gene3D" id="3.30.365.10">
    <property type="entry name" value="Aldehyde oxidase/xanthine dehydrogenase, molybdopterin binding domain"/>
    <property type="match status" value="4"/>
</dbReference>
<dbReference type="Pfam" id="PF01315">
    <property type="entry name" value="Ald_Xan_dh_C"/>
    <property type="match status" value="1"/>
</dbReference>
<feature type="domain" description="Aldehyde oxidase/xanthine dehydrogenase a/b hammerhead" evidence="4">
    <location>
        <begin position="55"/>
        <end position="171"/>
    </location>
</feature>
<name>A0A1I4BZT4_9ACTN</name>
<dbReference type="OrthoDB" id="9758509at2"/>
<dbReference type="EMBL" id="FOSW01000003">
    <property type="protein sequence ID" value="SFK73900.1"/>
    <property type="molecule type" value="Genomic_DNA"/>
</dbReference>
<evidence type="ECO:0000256" key="2">
    <source>
        <dbReference type="ARBA" id="ARBA00023002"/>
    </source>
</evidence>
<evidence type="ECO:0000259" key="4">
    <source>
        <dbReference type="SMART" id="SM01008"/>
    </source>
</evidence>
<organism evidence="5 6">
    <name type="scientific">Geodermatophilus ruber</name>
    <dbReference type="NCBI Taxonomy" id="504800"/>
    <lineage>
        <taxon>Bacteria</taxon>
        <taxon>Bacillati</taxon>
        <taxon>Actinomycetota</taxon>
        <taxon>Actinomycetes</taxon>
        <taxon>Geodermatophilales</taxon>
        <taxon>Geodermatophilaceae</taxon>
        <taxon>Geodermatophilus</taxon>
    </lineage>
</organism>